<dbReference type="EnsemblMetazoa" id="GPAI039676-RA">
    <property type="protein sequence ID" value="GPAI039676-PA"/>
    <property type="gene ID" value="GPAI039676"/>
</dbReference>
<reference evidence="3" key="1">
    <citation type="submission" date="2014-03" db="EMBL/GenBank/DDBJ databases">
        <authorList>
            <person name="Aksoy S."/>
            <person name="Warren W."/>
            <person name="Wilson R.K."/>
        </authorList>
    </citation>
    <scope>NUCLEOTIDE SEQUENCE [LARGE SCALE GENOMIC DNA]</scope>
    <source>
        <strain evidence="3">IAEA</strain>
    </source>
</reference>
<name>A0A1B0AAU1_GLOPL</name>
<feature type="region of interest" description="Disordered" evidence="1">
    <location>
        <begin position="103"/>
        <end position="122"/>
    </location>
</feature>
<dbReference type="Proteomes" id="UP000092445">
    <property type="component" value="Unassembled WGS sequence"/>
</dbReference>
<reference evidence="2" key="2">
    <citation type="submission" date="2020-05" db="UniProtKB">
        <authorList>
            <consortium name="EnsemblMetazoa"/>
        </authorList>
    </citation>
    <scope>IDENTIFICATION</scope>
    <source>
        <strain evidence="2">IAEA</strain>
    </source>
</reference>
<accession>A0A1B0AAU1</accession>
<dbReference type="AlphaFoldDB" id="A0A1B0AAU1"/>
<sequence>MSGNDVFRFDSPKMDLSGAHILSKLIPNSVKSIGGGCAGLCTPGTPPFSRFWLNIKQSNSSFLCRSCESIRLPALLYHDGEEMADPIMNIYKCNRKSIDQWHASAGRHETSDPDQLQSHRHNSHNIQQTWYRSISGNKRIFLQQLVADFGNLQCIISCKGQGFNYRAVKDANSSSFV</sequence>
<dbReference type="VEuPathDB" id="VectorBase:GPAI039676"/>
<proteinExistence type="predicted"/>
<organism evidence="2 3">
    <name type="scientific">Glossina pallidipes</name>
    <name type="common">Tsetse fly</name>
    <dbReference type="NCBI Taxonomy" id="7398"/>
    <lineage>
        <taxon>Eukaryota</taxon>
        <taxon>Metazoa</taxon>
        <taxon>Ecdysozoa</taxon>
        <taxon>Arthropoda</taxon>
        <taxon>Hexapoda</taxon>
        <taxon>Insecta</taxon>
        <taxon>Pterygota</taxon>
        <taxon>Neoptera</taxon>
        <taxon>Endopterygota</taxon>
        <taxon>Diptera</taxon>
        <taxon>Brachycera</taxon>
        <taxon>Muscomorpha</taxon>
        <taxon>Hippoboscoidea</taxon>
        <taxon>Glossinidae</taxon>
        <taxon>Glossina</taxon>
    </lineage>
</organism>
<keyword evidence="3" id="KW-1185">Reference proteome</keyword>
<evidence type="ECO:0000313" key="3">
    <source>
        <dbReference type="Proteomes" id="UP000092445"/>
    </source>
</evidence>
<evidence type="ECO:0000256" key="1">
    <source>
        <dbReference type="SAM" id="MobiDB-lite"/>
    </source>
</evidence>
<protein>
    <submittedName>
        <fullName evidence="2">Uncharacterized protein</fullName>
    </submittedName>
</protein>
<evidence type="ECO:0000313" key="2">
    <source>
        <dbReference type="EnsemblMetazoa" id="GPAI039676-PA"/>
    </source>
</evidence>